<name>A0ABT0U9R7_9BACT</name>
<feature type="transmembrane region" description="Helical" evidence="6">
    <location>
        <begin position="59"/>
        <end position="77"/>
    </location>
</feature>
<dbReference type="PANTHER" id="PTHR30294:SF29">
    <property type="entry name" value="MULTIDRUG ABC TRANSPORTER PERMEASE YBHS-RELATED"/>
    <property type="match status" value="1"/>
</dbReference>
<dbReference type="Proteomes" id="UP001202961">
    <property type="component" value="Unassembled WGS sequence"/>
</dbReference>
<feature type="transmembrane region" description="Helical" evidence="6">
    <location>
        <begin position="103"/>
        <end position="127"/>
    </location>
</feature>
<keyword evidence="2" id="KW-1003">Cell membrane</keyword>
<evidence type="ECO:0000256" key="4">
    <source>
        <dbReference type="ARBA" id="ARBA00022989"/>
    </source>
</evidence>
<keyword evidence="5 6" id="KW-0472">Membrane</keyword>
<comment type="subcellular location">
    <subcellularLocation>
        <location evidence="1">Cell membrane</location>
        <topology evidence="1">Multi-pass membrane protein</topology>
    </subcellularLocation>
</comment>
<organism evidence="7 8">
    <name type="scientific">Aporhodopirellula aestuarii</name>
    <dbReference type="NCBI Taxonomy" id="2950107"/>
    <lineage>
        <taxon>Bacteria</taxon>
        <taxon>Pseudomonadati</taxon>
        <taxon>Planctomycetota</taxon>
        <taxon>Planctomycetia</taxon>
        <taxon>Pirellulales</taxon>
        <taxon>Pirellulaceae</taxon>
        <taxon>Aporhodopirellula</taxon>
    </lineage>
</organism>
<sequence>MQLRKRVIESIFKRNFASYFSGVLGYLFIVVFVVIGGALAFNARFFTSNTPDLDQLTQWYPVLLLFFIPAVTMSVWAEEKKMGTDELLFTLPATEKEILLGKYLAVVAVYSVALIFSMAHLFVLMYLGNPDWGLIATTYFGYWIAGAALLSAGMLASLLTANMTVAFVVGIVLCSIPVFIGDLGNMIGLGDTLNRFSLAEQFRDFGMGVVPLSGIFYFFGLTVLTLYLNYVVMT</sequence>
<evidence type="ECO:0000256" key="5">
    <source>
        <dbReference type="ARBA" id="ARBA00023136"/>
    </source>
</evidence>
<evidence type="ECO:0000313" key="8">
    <source>
        <dbReference type="Proteomes" id="UP001202961"/>
    </source>
</evidence>
<keyword evidence="4 6" id="KW-1133">Transmembrane helix</keyword>
<keyword evidence="3 6" id="KW-0812">Transmembrane</keyword>
<protein>
    <submittedName>
        <fullName evidence="7">ABC transporter permease subunit</fullName>
    </submittedName>
</protein>
<keyword evidence="8" id="KW-1185">Reference proteome</keyword>
<feature type="transmembrane region" description="Helical" evidence="6">
    <location>
        <begin position="209"/>
        <end position="232"/>
    </location>
</feature>
<evidence type="ECO:0000256" key="1">
    <source>
        <dbReference type="ARBA" id="ARBA00004651"/>
    </source>
</evidence>
<dbReference type="PANTHER" id="PTHR30294">
    <property type="entry name" value="MEMBRANE COMPONENT OF ABC TRANSPORTER YHHJ-RELATED"/>
    <property type="match status" value="1"/>
</dbReference>
<dbReference type="RefSeq" id="WP_250931480.1">
    <property type="nucleotide sequence ID" value="NZ_JAMQBK010000063.1"/>
</dbReference>
<feature type="transmembrane region" description="Helical" evidence="6">
    <location>
        <begin position="166"/>
        <end position="189"/>
    </location>
</feature>
<evidence type="ECO:0000313" key="7">
    <source>
        <dbReference type="EMBL" id="MCM2373687.1"/>
    </source>
</evidence>
<proteinExistence type="predicted"/>
<feature type="transmembrane region" description="Helical" evidence="6">
    <location>
        <begin position="16"/>
        <end position="39"/>
    </location>
</feature>
<dbReference type="EMBL" id="JAMQBK010000063">
    <property type="protein sequence ID" value="MCM2373687.1"/>
    <property type="molecule type" value="Genomic_DNA"/>
</dbReference>
<evidence type="ECO:0000256" key="3">
    <source>
        <dbReference type="ARBA" id="ARBA00022692"/>
    </source>
</evidence>
<dbReference type="InterPro" id="IPR051449">
    <property type="entry name" value="ABC-2_transporter_component"/>
</dbReference>
<gene>
    <name evidence="7" type="ORF">NB063_23990</name>
</gene>
<evidence type="ECO:0000256" key="2">
    <source>
        <dbReference type="ARBA" id="ARBA00022475"/>
    </source>
</evidence>
<dbReference type="Pfam" id="PF12679">
    <property type="entry name" value="ABC2_membrane_2"/>
    <property type="match status" value="1"/>
</dbReference>
<accession>A0ABT0U9R7</accession>
<evidence type="ECO:0000256" key="6">
    <source>
        <dbReference type="SAM" id="Phobius"/>
    </source>
</evidence>
<reference evidence="7 8" key="1">
    <citation type="journal article" date="2022" name="Syst. Appl. Microbiol.">
        <title>Rhodopirellula aestuarii sp. nov., a novel member of the genus Rhodopirellula isolated from brackish sediments collected in the Tagus River estuary, Portugal.</title>
        <authorList>
            <person name="Vitorino I.R."/>
            <person name="Klimek D."/>
            <person name="Calusinska M."/>
            <person name="Lobo-da-Cunha A."/>
            <person name="Vasconcelos V."/>
            <person name="Lage O.M."/>
        </authorList>
    </citation>
    <scope>NUCLEOTIDE SEQUENCE [LARGE SCALE GENOMIC DNA]</scope>
    <source>
        <strain evidence="7 8">ICT_H3.1</strain>
    </source>
</reference>
<comment type="caution">
    <text evidence="7">The sequence shown here is derived from an EMBL/GenBank/DDBJ whole genome shotgun (WGS) entry which is preliminary data.</text>
</comment>
<feature type="transmembrane region" description="Helical" evidence="6">
    <location>
        <begin position="139"/>
        <end position="159"/>
    </location>
</feature>